<evidence type="ECO:0000313" key="4">
    <source>
        <dbReference type="EMBL" id="KAF2116664.1"/>
    </source>
</evidence>
<evidence type="ECO:0000256" key="3">
    <source>
        <dbReference type="PROSITE-ProRule" id="PRU00023"/>
    </source>
</evidence>
<keyword evidence="1" id="KW-0677">Repeat</keyword>
<dbReference type="Pfam" id="PF12796">
    <property type="entry name" value="Ank_2"/>
    <property type="match status" value="1"/>
</dbReference>
<dbReference type="InterPro" id="IPR050889">
    <property type="entry name" value="Dendritic_Spine_Reg/Scaffold"/>
</dbReference>
<evidence type="ECO:0000256" key="2">
    <source>
        <dbReference type="ARBA" id="ARBA00023043"/>
    </source>
</evidence>
<dbReference type="SUPFAM" id="SSF48403">
    <property type="entry name" value="Ankyrin repeat"/>
    <property type="match status" value="1"/>
</dbReference>
<keyword evidence="5" id="KW-1185">Reference proteome</keyword>
<dbReference type="Proteomes" id="UP000799770">
    <property type="component" value="Unassembled WGS sequence"/>
</dbReference>
<sequence length="415" mass="46578">MEKLPIELLQPTIEVLLQLHLPHPRKASLTLHELLETRRVCRSFDQAVLKALHGHITFPHISFYRRSFRPPQSAIAFTSTRNSLLASALYRSCQSFEYRLVGTAVCTRLLNCLKIAQAIADDFSERHKQELLKLLCDAASKSPYNTVILPAQDSKATDQDANCIAAILSSPTHLDHKVRGKWWYAHPTASIFGNPLAYAAMYGRIEVLKATLDRQEGKASSVGPMERSMVEAAIEGGQATSLRWLFEIDSLLKFRLGHDWKVYILRAVRVGNLEVLEVLLETYKGRNVGQRVLVLKEFVLLRQFALMHAVRFGRIEVVRYLIGKGVRINRLGDTGQTALALARKLGFMNVEALLLEHGATMEGQERKKVVNADHAVADKEMEGFERAGKKMGGQQDSLKSSLVTRVLKRVSSSKK</sequence>
<dbReference type="SMART" id="SM00248">
    <property type="entry name" value="ANK"/>
    <property type="match status" value="4"/>
</dbReference>
<organism evidence="4 5">
    <name type="scientific">Lophiotrema nucula</name>
    <dbReference type="NCBI Taxonomy" id="690887"/>
    <lineage>
        <taxon>Eukaryota</taxon>
        <taxon>Fungi</taxon>
        <taxon>Dikarya</taxon>
        <taxon>Ascomycota</taxon>
        <taxon>Pezizomycotina</taxon>
        <taxon>Dothideomycetes</taxon>
        <taxon>Pleosporomycetidae</taxon>
        <taxon>Pleosporales</taxon>
        <taxon>Lophiotremataceae</taxon>
        <taxon>Lophiotrema</taxon>
    </lineage>
</organism>
<evidence type="ECO:0000256" key="1">
    <source>
        <dbReference type="ARBA" id="ARBA00022737"/>
    </source>
</evidence>
<reference evidence="4" key="1">
    <citation type="journal article" date="2020" name="Stud. Mycol.">
        <title>101 Dothideomycetes genomes: a test case for predicting lifestyles and emergence of pathogens.</title>
        <authorList>
            <person name="Haridas S."/>
            <person name="Albert R."/>
            <person name="Binder M."/>
            <person name="Bloem J."/>
            <person name="Labutti K."/>
            <person name="Salamov A."/>
            <person name="Andreopoulos B."/>
            <person name="Baker S."/>
            <person name="Barry K."/>
            <person name="Bills G."/>
            <person name="Bluhm B."/>
            <person name="Cannon C."/>
            <person name="Castanera R."/>
            <person name="Culley D."/>
            <person name="Daum C."/>
            <person name="Ezra D."/>
            <person name="Gonzalez J."/>
            <person name="Henrissat B."/>
            <person name="Kuo A."/>
            <person name="Liang C."/>
            <person name="Lipzen A."/>
            <person name="Lutzoni F."/>
            <person name="Magnuson J."/>
            <person name="Mondo S."/>
            <person name="Nolan M."/>
            <person name="Ohm R."/>
            <person name="Pangilinan J."/>
            <person name="Park H.-J."/>
            <person name="Ramirez L."/>
            <person name="Alfaro M."/>
            <person name="Sun H."/>
            <person name="Tritt A."/>
            <person name="Yoshinaga Y."/>
            <person name="Zwiers L.-H."/>
            <person name="Turgeon B."/>
            <person name="Goodwin S."/>
            <person name="Spatafora J."/>
            <person name="Crous P."/>
            <person name="Grigoriev I."/>
        </authorList>
    </citation>
    <scope>NUCLEOTIDE SEQUENCE</scope>
    <source>
        <strain evidence="4">CBS 627.86</strain>
    </source>
</reference>
<protein>
    <submittedName>
        <fullName evidence="4">Ankyrin repeat-containing domain protein</fullName>
    </submittedName>
</protein>
<keyword evidence="2 3" id="KW-0040">ANK repeat</keyword>
<dbReference type="PANTHER" id="PTHR24166">
    <property type="entry name" value="ROLLING PEBBLES, ISOFORM B"/>
    <property type="match status" value="1"/>
</dbReference>
<accession>A0A6A5ZC83</accession>
<dbReference type="OrthoDB" id="194358at2759"/>
<proteinExistence type="predicted"/>
<feature type="repeat" description="ANK" evidence="3">
    <location>
        <begin position="334"/>
        <end position="366"/>
    </location>
</feature>
<dbReference type="PANTHER" id="PTHR24166:SF48">
    <property type="entry name" value="PROTEIN VAPYRIN"/>
    <property type="match status" value="1"/>
</dbReference>
<gene>
    <name evidence="4" type="ORF">BDV96DRAFT_598536</name>
</gene>
<evidence type="ECO:0000313" key="5">
    <source>
        <dbReference type="Proteomes" id="UP000799770"/>
    </source>
</evidence>
<dbReference type="AlphaFoldDB" id="A0A6A5ZC83"/>
<dbReference type="Gene3D" id="1.25.40.20">
    <property type="entry name" value="Ankyrin repeat-containing domain"/>
    <property type="match status" value="1"/>
</dbReference>
<name>A0A6A5ZC83_9PLEO</name>
<dbReference type="InterPro" id="IPR002110">
    <property type="entry name" value="Ankyrin_rpt"/>
</dbReference>
<dbReference type="InterPro" id="IPR036770">
    <property type="entry name" value="Ankyrin_rpt-contain_sf"/>
</dbReference>
<dbReference type="EMBL" id="ML977320">
    <property type="protein sequence ID" value="KAF2116664.1"/>
    <property type="molecule type" value="Genomic_DNA"/>
</dbReference>
<dbReference type="PROSITE" id="PS50088">
    <property type="entry name" value="ANK_REPEAT"/>
    <property type="match status" value="1"/>
</dbReference>